<reference evidence="4" key="1">
    <citation type="submission" date="2019-06" db="EMBL/GenBank/DDBJ databases">
        <title>Draft genome sequence of the griseofulvin-producing fungus Xylaria cubensis strain G536.</title>
        <authorList>
            <person name="Mead M.E."/>
            <person name="Raja H.A."/>
            <person name="Steenwyk J.L."/>
            <person name="Knowles S.L."/>
            <person name="Oberlies N.H."/>
            <person name="Rokas A."/>
        </authorList>
    </citation>
    <scope>NUCLEOTIDE SEQUENCE [LARGE SCALE GENOMIC DNA]</scope>
    <source>
        <strain evidence="4">G536</strain>
    </source>
</reference>
<protein>
    <submittedName>
        <fullName evidence="3">Uncharacterized protein</fullName>
    </submittedName>
</protein>
<dbReference type="OrthoDB" id="5398685at2759"/>
<feature type="compositionally biased region" description="Basic and acidic residues" evidence="2">
    <location>
        <begin position="93"/>
        <end position="106"/>
    </location>
</feature>
<feature type="compositionally biased region" description="Polar residues" evidence="2">
    <location>
        <begin position="1"/>
        <end position="11"/>
    </location>
</feature>
<feature type="region of interest" description="Disordered" evidence="2">
    <location>
        <begin position="1"/>
        <end position="44"/>
    </location>
</feature>
<evidence type="ECO:0000256" key="2">
    <source>
        <dbReference type="SAM" id="MobiDB-lite"/>
    </source>
</evidence>
<dbReference type="Proteomes" id="UP000319160">
    <property type="component" value="Unassembled WGS sequence"/>
</dbReference>
<evidence type="ECO:0000313" key="3">
    <source>
        <dbReference type="EMBL" id="TRX97701.1"/>
    </source>
</evidence>
<evidence type="ECO:0000256" key="1">
    <source>
        <dbReference type="SAM" id="Coils"/>
    </source>
</evidence>
<accession>A0A553IBX2</accession>
<evidence type="ECO:0000313" key="4">
    <source>
        <dbReference type="Proteomes" id="UP000319160"/>
    </source>
</evidence>
<dbReference type="AlphaFoldDB" id="A0A553IBX2"/>
<sequence length="106" mass="11412">MSQSQDTVQNENHSRSDSTAPPDGHQQEEAHQVPSASTAQAEMAQAFRDLARGEQQAAAIEANLASLESKLDALLASIEATNPAEVNGNTDDNPQKDRVSEEKQKK</sequence>
<keyword evidence="1" id="KW-0175">Coiled coil</keyword>
<proteinExistence type="predicted"/>
<feature type="region of interest" description="Disordered" evidence="2">
    <location>
        <begin position="80"/>
        <end position="106"/>
    </location>
</feature>
<keyword evidence="4" id="KW-1185">Reference proteome</keyword>
<organism evidence="3 4">
    <name type="scientific">Xylaria flabelliformis</name>
    <dbReference type="NCBI Taxonomy" id="2512241"/>
    <lineage>
        <taxon>Eukaryota</taxon>
        <taxon>Fungi</taxon>
        <taxon>Dikarya</taxon>
        <taxon>Ascomycota</taxon>
        <taxon>Pezizomycotina</taxon>
        <taxon>Sordariomycetes</taxon>
        <taxon>Xylariomycetidae</taxon>
        <taxon>Xylariales</taxon>
        <taxon>Xylariaceae</taxon>
        <taxon>Xylaria</taxon>
    </lineage>
</organism>
<gene>
    <name evidence="3" type="ORF">FHL15_001456</name>
</gene>
<name>A0A553IBX2_9PEZI</name>
<feature type="coiled-coil region" evidence="1">
    <location>
        <begin position="50"/>
        <end position="77"/>
    </location>
</feature>
<comment type="caution">
    <text evidence="3">The sequence shown here is derived from an EMBL/GenBank/DDBJ whole genome shotgun (WGS) entry which is preliminary data.</text>
</comment>
<dbReference type="EMBL" id="VFLP01000005">
    <property type="protein sequence ID" value="TRX97701.1"/>
    <property type="molecule type" value="Genomic_DNA"/>
</dbReference>